<dbReference type="Proteomes" id="UP000006008">
    <property type="component" value="Unassembled WGS sequence"/>
</dbReference>
<accession>G5H746</accession>
<sequence>MITKPTTKFALVDTQGVVVDGATEIDVTNDVGSWKELEIEQCREDTTGVISEVSFPITFHFAAKELLEKLFEANGFYAEALFRIYKRADFSDDYTLVREMRLDFSTYKADRNGVEIESINDDLAEYISSRKSTKYDIKVSEIADSKKWHYERMRLLDTGSWSISPWDEDPKSEDANTITVLEGDVATLLMNVNAVEMTPGGYENIFQTQEHSDADGRGEYNDLAPFFFQSAEAGKLYGPFTVTIKTKICASCKTTVMDYMAHLRCVLLWKSVGTGYKVIKEWTPDESSYSVISSEWRCAWNIDWTSDGDYEVAEGQGHPAFPGIYLNAGDCLAFAVLNKNNIDHPIAGYRSSARFWAAEDPEPKVTMSFFGQNLNEFKDIGVIDPQQLLQKFIDLMTEQDSAHRTYTGEIDWGELYPAQVRISAAESLRGFEEAVLHGKFSDFVDWMRTLGYEYGITGNHILFKPRDQYFLKGTTALELADDEVEGLEIEASDAYAYTNVKIGYDKQDYESVNGRAEANGTFEYTTGFLRREEKTLELISPYRADSIGIELLCREADNKSKSTDDSADNDIFFVALNDDGNSYATYKTQQITDKDTGVSMFNAPFNPYWLVQANRSLLGITTTRLRFAGTDMNRNASIGSENIYRDVEIATSDQLFRPVTYSFATGNFKDLPSPENWNGLVKFTFDGVRRAGFIRKIMKNYSLETETEWQLWMVE</sequence>
<dbReference type="PATRIC" id="fig|742725.3.peg.944"/>
<dbReference type="OrthoDB" id="1049970at2"/>
<organism evidence="1 2">
    <name type="scientific">Alistipes indistinctus YIT 12060</name>
    <dbReference type="NCBI Taxonomy" id="742725"/>
    <lineage>
        <taxon>Bacteria</taxon>
        <taxon>Pseudomonadati</taxon>
        <taxon>Bacteroidota</taxon>
        <taxon>Bacteroidia</taxon>
        <taxon>Bacteroidales</taxon>
        <taxon>Rikenellaceae</taxon>
        <taxon>Alistipes</taxon>
    </lineage>
</organism>
<name>G5H746_9BACT</name>
<dbReference type="RefSeq" id="WP_009133695.1">
    <property type="nucleotide sequence ID" value="NZ_CP102250.1"/>
</dbReference>
<evidence type="ECO:0000313" key="1">
    <source>
        <dbReference type="EMBL" id="EHB92685.1"/>
    </source>
</evidence>
<dbReference type="eggNOG" id="ENOG5030MGJ">
    <property type="taxonomic scope" value="Bacteria"/>
</dbReference>
<protein>
    <submittedName>
        <fullName evidence="1">Uncharacterized protein</fullName>
    </submittedName>
</protein>
<dbReference type="EMBL" id="ADLD01000009">
    <property type="protein sequence ID" value="EHB92685.1"/>
    <property type="molecule type" value="Genomic_DNA"/>
</dbReference>
<reference evidence="1 2" key="1">
    <citation type="submission" date="2011-08" db="EMBL/GenBank/DDBJ databases">
        <title>The Genome Sequence of Alistipes indistinctus YIT 12060.</title>
        <authorList>
            <consortium name="The Broad Institute Genome Sequencing Platform"/>
            <person name="Earl A."/>
            <person name="Ward D."/>
            <person name="Feldgarden M."/>
            <person name="Gevers D."/>
            <person name="Morotomi M."/>
            <person name="Young S.K."/>
            <person name="Zeng Q."/>
            <person name="Gargeya S."/>
            <person name="Fitzgerald M."/>
            <person name="Haas B."/>
            <person name="Abouelleil A."/>
            <person name="Alvarado L."/>
            <person name="Arachchi H.M."/>
            <person name="Berlin A."/>
            <person name="Brown A."/>
            <person name="Chapman S.B."/>
            <person name="Chen Z."/>
            <person name="Dunbar C."/>
            <person name="Freedman E."/>
            <person name="Gearin G."/>
            <person name="Gellesch M."/>
            <person name="Goldberg J."/>
            <person name="Griggs A."/>
            <person name="Gujja S."/>
            <person name="Heiman D."/>
            <person name="Howarth C."/>
            <person name="Larson L."/>
            <person name="Lui A."/>
            <person name="MacDonald P.J.P."/>
            <person name="Montmayeur A."/>
            <person name="Murphy C."/>
            <person name="Neiman D."/>
            <person name="Pearson M."/>
            <person name="Priest M."/>
            <person name="Roberts A."/>
            <person name="Saif S."/>
            <person name="Shea T."/>
            <person name="Shenoy N."/>
            <person name="Sisk P."/>
            <person name="Stolte C."/>
            <person name="Sykes S."/>
            <person name="Wortman J."/>
            <person name="Nusbaum C."/>
            <person name="Birren B."/>
        </authorList>
    </citation>
    <scope>NUCLEOTIDE SEQUENCE [LARGE SCALE GENOMIC DNA]</scope>
    <source>
        <strain evidence="1 2">YIT 12060</strain>
    </source>
</reference>
<keyword evidence="2" id="KW-1185">Reference proteome</keyword>
<dbReference type="HOGENOM" id="CLU_413706_0_0_10"/>
<gene>
    <name evidence="1" type="ORF">HMPREF9450_00889</name>
</gene>
<proteinExistence type="predicted"/>
<dbReference type="GeneID" id="92816096"/>
<dbReference type="STRING" id="742725.HMPREF9450_00889"/>
<dbReference type="AlphaFoldDB" id="G5H746"/>
<comment type="caution">
    <text evidence="1">The sequence shown here is derived from an EMBL/GenBank/DDBJ whole genome shotgun (WGS) entry which is preliminary data.</text>
</comment>
<evidence type="ECO:0000313" key="2">
    <source>
        <dbReference type="Proteomes" id="UP000006008"/>
    </source>
</evidence>